<name>A0A9N9BPN8_9GLOM</name>
<dbReference type="OrthoDB" id="2369467at2759"/>
<dbReference type="AlphaFoldDB" id="A0A9N9BPN8"/>
<sequence>MSNWLVGFMLPQQKKSSRNITNGHSYKLPADETCIVHFTCEENTISEPFWPTKPQLQKGLRVVYIWHDLDFSMIACWWDTNNDTRHVTEVEEFVVRNNRVT</sequence>
<keyword evidence="2" id="KW-1185">Reference proteome</keyword>
<evidence type="ECO:0000313" key="1">
    <source>
        <dbReference type="EMBL" id="CAG8573782.1"/>
    </source>
</evidence>
<reference evidence="1" key="1">
    <citation type="submission" date="2021-06" db="EMBL/GenBank/DDBJ databases">
        <authorList>
            <person name="Kallberg Y."/>
            <person name="Tangrot J."/>
            <person name="Rosling A."/>
        </authorList>
    </citation>
    <scope>NUCLEOTIDE SEQUENCE</scope>
    <source>
        <strain evidence="1">MT106</strain>
    </source>
</reference>
<gene>
    <name evidence="1" type="ORF">AGERDE_LOCUS7772</name>
</gene>
<protein>
    <submittedName>
        <fullName evidence="1">2093_t:CDS:1</fullName>
    </submittedName>
</protein>
<dbReference type="EMBL" id="CAJVPL010001493">
    <property type="protein sequence ID" value="CAG8573782.1"/>
    <property type="molecule type" value="Genomic_DNA"/>
</dbReference>
<accession>A0A9N9BPN8</accession>
<proteinExistence type="predicted"/>
<dbReference type="Proteomes" id="UP000789831">
    <property type="component" value="Unassembled WGS sequence"/>
</dbReference>
<comment type="caution">
    <text evidence="1">The sequence shown here is derived from an EMBL/GenBank/DDBJ whole genome shotgun (WGS) entry which is preliminary data.</text>
</comment>
<organism evidence="1 2">
    <name type="scientific">Ambispora gerdemannii</name>
    <dbReference type="NCBI Taxonomy" id="144530"/>
    <lineage>
        <taxon>Eukaryota</taxon>
        <taxon>Fungi</taxon>
        <taxon>Fungi incertae sedis</taxon>
        <taxon>Mucoromycota</taxon>
        <taxon>Glomeromycotina</taxon>
        <taxon>Glomeromycetes</taxon>
        <taxon>Archaeosporales</taxon>
        <taxon>Ambisporaceae</taxon>
        <taxon>Ambispora</taxon>
    </lineage>
</organism>
<evidence type="ECO:0000313" key="2">
    <source>
        <dbReference type="Proteomes" id="UP000789831"/>
    </source>
</evidence>